<dbReference type="InterPro" id="IPR000257">
    <property type="entry name" value="Uroporphyrinogen_deCOase"/>
</dbReference>
<evidence type="ECO:0000313" key="2">
    <source>
        <dbReference type="EMBL" id="MCM1990679.1"/>
    </source>
</evidence>
<keyword evidence="2" id="KW-0808">Transferase</keyword>
<dbReference type="Gene3D" id="3.20.20.210">
    <property type="match status" value="1"/>
</dbReference>
<reference evidence="2" key="2">
    <citation type="submission" date="2021-04" db="EMBL/GenBank/DDBJ databases">
        <authorList>
            <person name="Dong X."/>
        </authorList>
    </citation>
    <scope>NUCLEOTIDE SEQUENCE</scope>
    <source>
        <strain evidence="2">ZWT</strain>
    </source>
</reference>
<dbReference type="GO" id="GO:0006779">
    <property type="term" value="P:porphyrin-containing compound biosynthetic process"/>
    <property type="evidence" value="ECO:0007669"/>
    <property type="project" value="InterPro"/>
</dbReference>
<sequence length="291" mass="32923">MDIKVEFKCTSDNLEQIPQCIIDNSDLKFPKAHTNKEDMSRLAQELKKYKNDTICRVPFCVTVEAEAMGANIKLGDEKNGPRVSEYAFNSIEELSNLEEIDLSKGRVKEVLNSVQYLSNENEVVALNVEGPFTIISSLIESRLFYKAIRKNRDIVDKFIKVIEDSIVKYVLEGIKRGAKIISYGDPVGALDIVGPKIYKEISGRSTYNILKRLEEHLDNSIIHLCGKTSTAFQQIGLSKAEAIEYDENITYGEAICDLVKNNKDIKIIGHSCIKRTPLKFENLIVWTLKLN</sequence>
<accession>A0A9J6P247</accession>
<organism evidence="2 3">
    <name type="scientific">Oceanirhabdus seepicola</name>
    <dbReference type="NCBI Taxonomy" id="2828781"/>
    <lineage>
        <taxon>Bacteria</taxon>
        <taxon>Bacillati</taxon>
        <taxon>Bacillota</taxon>
        <taxon>Clostridia</taxon>
        <taxon>Eubacteriales</taxon>
        <taxon>Clostridiaceae</taxon>
        <taxon>Oceanirhabdus</taxon>
    </lineage>
</organism>
<protein>
    <submittedName>
        <fullName evidence="2">Methylcobamide--CoM methyltransferase</fullName>
    </submittedName>
</protein>
<gene>
    <name evidence="2" type="ORF">KDK92_13180</name>
</gene>
<proteinExistence type="predicted"/>
<dbReference type="GO" id="GO:0004853">
    <property type="term" value="F:uroporphyrinogen decarboxylase activity"/>
    <property type="evidence" value="ECO:0007669"/>
    <property type="project" value="InterPro"/>
</dbReference>
<dbReference type="GO" id="GO:0008168">
    <property type="term" value="F:methyltransferase activity"/>
    <property type="evidence" value="ECO:0007669"/>
    <property type="project" value="UniProtKB-KW"/>
</dbReference>
<dbReference type="RefSeq" id="WP_250859771.1">
    <property type="nucleotide sequence ID" value="NZ_JAGSOJ010000002.1"/>
</dbReference>
<dbReference type="GO" id="GO:0032259">
    <property type="term" value="P:methylation"/>
    <property type="evidence" value="ECO:0007669"/>
    <property type="project" value="UniProtKB-KW"/>
</dbReference>
<name>A0A9J6P247_9CLOT</name>
<dbReference type="SUPFAM" id="SSF51726">
    <property type="entry name" value="UROD/MetE-like"/>
    <property type="match status" value="1"/>
</dbReference>
<dbReference type="Pfam" id="PF01208">
    <property type="entry name" value="URO-D"/>
    <property type="match status" value="1"/>
</dbReference>
<evidence type="ECO:0000313" key="3">
    <source>
        <dbReference type="Proteomes" id="UP001056429"/>
    </source>
</evidence>
<dbReference type="EMBL" id="JAGSOJ010000002">
    <property type="protein sequence ID" value="MCM1990679.1"/>
    <property type="molecule type" value="Genomic_DNA"/>
</dbReference>
<evidence type="ECO:0000259" key="1">
    <source>
        <dbReference type="Pfam" id="PF01208"/>
    </source>
</evidence>
<dbReference type="Proteomes" id="UP001056429">
    <property type="component" value="Unassembled WGS sequence"/>
</dbReference>
<reference evidence="2" key="1">
    <citation type="journal article" date="2021" name="mSystems">
        <title>Bacteria and Archaea Synergistically Convert Glycine Betaine to Biogenic Methane in the Formosa Cold Seep of the South China Sea.</title>
        <authorList>
            <person name="Li L."/>
            <person name="Zhang W."/>
            <person name="Zhang S."/>
            <person name="Song L."/>
            <person name="Sun Q."/>
            <person name="Zhang H."/>
            <person name="Xiang H."/>
            <person name="Dong X."/>
        </authorList>
    </citation>
    <scope>NUCLEOTIDE SEQUENCE</scope>
    <source>
        <strain evidence="2">ZWT</strain>
    </source>
</reference>
<dbReference type="PANTHER" id="PTHR47099:SF1">
    <property type="entry name" value="METHYLCOBAMIDE:COM METHYLTRANSFERASE MTBA"/>
    <property type="match status" value="1"/>
</dbReference>
<dbReference type="PANTHER" id="PTHR47099">
    <property type="entry name" value="METHYLCOBAMIDE:COM METHYLTRANSFERASE MTBA"/>
    <property type="match status" value="1"/>
</dbReference>
<dbReference type="AlphaFoldDB" id="A0A9J6P247"/>
<dbReference type="InterPro" id="IPR052024">
    <property type="entry name" value="Methanogen_methyltrans"/>
</dbReference>
<dbReference type="InterPro" id="IPR038071">
    <property type="entry name" value="UROD/MetE-like_sf"/>
</dbReference>
<keyword evidence="3" id="KW-1185">Reference proteome</keyword>
<feature type="domain" description="Uroporphyrinogen decarboxylase (URO-D)" evidence="1">
    <location>
        <begin position="27"/>
        <end position="255"/>
    </location>
</feature>
<comment type="caution">
    <text evidence="2">The sequence shown here is derived from an EMBL/GenBank/DDBJ whole genome shotgun (WGS) entry which is preliminary data.</text>
</comment>
<keyword evidence="2" id="KW-0489">Methyltransferase</keyword>